<dbReference type="EMBL" id="LAZR01002890">
    <property type="protein sequence ID" value="KKN24340.1"/>
    <property type="molecule type" value="Genomic_DNA"/>
</dbReference>
<dbReference type="AlphaFoldDB" id="A0A0F9NY07"/>
<reference evidence="1" key="1">
    <citation type="journal article" date="2015" name="Nature">
        <title>Complex archaea that bridge the gap between prokaryotes and eukaryotes.</title>
        <authorList>
            <person name="Spang A."/>
            <person name="Saw J.H."/>
            <person name="Jorgensen S.L."/>
            <person name="Zaremba-Niedzwiedzka K."/>
            <person name="Martijn J."/>
            <person name="Lind A.E."/>
            <person name="van Eijk R."/>
            <person name="Schleper C."/>
            <person name="Guy L."/>
            <person name="Ettema T.J."/>
        </authorList>
    </citation>
    <scope>NUCLEOTIDE SEQUENCE</scope>
</reference>
<name>A0A0F9NY07_9ZZZZ</name>
<evidence type="ECO:0000313" key="1">
    <source>
        <dbReference type="EMBL" id="KKN24340.1"/>
    </source>
</evidence>
<gene>
    <name evidence="1" type="ORF">LCGC14_0896040</name>
</gene>
<proteinExistence type="predicted"/>
<organism evidence="1">
    <name type="scientific">marine sediment metagenome</name>
    <dbReference type="NCBI Taxonomy" id="412755"/>
    <lineage>
        <taxon>unclassified sequences</taxon>
        <taxon>metagenomes</taxon>
        <taxon>ecological metagenomes</taxon>
    </lineage>
</organism>
<protein>
    <submittedName>
        <fullName evidence="1">Uncharacterized protein</fullName>
    </submittedName>
</protein>
<accession>A0A0F9NY07</accession>
<sequence length="718" mass="74581">MLKFLALPLTLLTLITFPTFGQSTLGGGTVGIPGLTTNAVRERHLKAVDAPADEECLTYESTVGDFEWQNCIAGAMTDVVDDVTPQLGGPLDTNDQAINLSEGTPVASDTTTDIWATDGNTIHVTGVTTITSFGTAPRVGASRVVIFDGALILTHSANLALPGSANITTAAGDIAFVYADSTTQFDVLYARVDGTALAITANSIDFTEIVNAATLDGNFSIAAPAANNIVIDSRTAPSTHTQGIMRYEHTAAAVNTRVIELEVDAASFASTHAVRADLHATALAPGEVMIGYHVSADTSTSTGGMIEAVRVDKAGAGSADVHALHIDPGVDVIHQESGTFGALESAWENAVEVTSELNDTGTDLTLFSSNSDILYIGDAAAFNALEVNLDTVAGGAGIKPTFEFSDDGGGGWDTFTPVDGTDGFRETGIIEWTIADLTNWQTDTVNAVANKFWIRITRTQASIPQDPIEDTIQISKTIEHGWDEDGNLSVNTGDFAGDVTMASGTQVFLDTGIAALPSLTDRTNPDTGIYFSGNDINISINEVNRFGFVAGTFRAINGVNGGALLQETASTINPTVIPGVINNMATGMGSGGANELSLIADSIEGIRIEEASSHILISYETHVGLTANSGGGGVGSCLQLLSSYNEVPIVGAAGDSVCLPTAAIGKTVFIINNDSTDAMDVYPFTDDNLGGGVNTAVSLAAGSNIRYFAIDGVNWEVM</sequence>
<comment type="caution">
    <text evidence="1">The sequence shown here is derived from an EMBL/GenBank/DDBJ whole genome shotgun (WGS) entry which is preliminary data.</text>
</comment>